<dbReference type="Proteomes" id="UP000467700">
    <property type="component" value="Unassembled WGS sequence"/>
</dbReference>
<sequence length="144" mass="15263">MSEKLCAEEFLPQASMDGIADTAANVATVASAVGGSGLVSPALGASLGLKAFQFLRGKYQKGASTAKYLATYIVDLTIILHEILLVLMVDPPRSLSEDIVKTLNAYKSQSAGIYAQLQGVIYSPRPEKFVEKVIRDALGMPAEA</sequence>
<evidence type="ECO:0000313" key="2">
    <source>
        <dbReference type="Proteomes" id="UP000467700"/>
    </source>
</evidence>
<name>A0A8S0VVV1_CYCAE</name>
<organism evidence="1 2">
    <name type="scientific">Cyclocybe aegerita</name>
    <name type="common">Black poplar mushroom</name>
    <name type="synonym">Agrocybe aegerita</name>
    <dbReference type="NCBI Taxonomy" id="1973307"/>
    <lineage>
        <taxon>Eukaryota</taxon>
        <taxon>Fungi</taxon>
        <taxon>Dikarya</taxon>
        <taxon>Basidiomycota</taxon>
        <taxon>Agaricomycotina</taxon>
        <taxon>Agaricomycetes</taxon>
        <taxon>Agaricomycetidae</taxon>
        <taxon>Agaricales</taxon>
        <taxon>Agaricineae</taxon>
        <taxon>Bolbitiaceae</taxon>
        <taxon>Cyclocybe</taxon>
    </lineage>
</organism>
<dbReference type="OrthoDB" id="391988at2759"/>
<comment type="caution">
    <text evidence="1">The sequence shown here is derived from an EMBL/GenBank/DDBJ whole genome shotgun (WGS) entry which is preliminary data.</text>
</comment>
<protein>
    <submittedName>
        <fullName evidence="1">Uncharacterized protein</fullName>
    </submittedName>
</protein>
<proteinExistence type="predicted"/>
<keyword evidence="2" id="KW-1185">Reference proteome</keyword>
<dbReference type="EMBL" id="CACVBS010000001">
    <property type="protein sequence ID" value="CAA7257408.1"/>
    <property type="molecule type" value="Genomic_DNA"/>
</dbReference>
<evidence type="ECO:0000313" key="1">
    <source>
        <dbReference type="EMBL" id="CAA7257408.1"/>
    </source>
</evidence>
<accession>A0A8S0VVV1</accession>
<dbReference type="AlphaFoldDB" id="A0A8S0VVV1"/>
<gene>
    <name evidence="1" type="ORF">AAE3_LOCUS125</name>
</gene>
<reference evidence="1 2" key="1">
    <citation type="submission" date="2020-01" db="EMBL/GenBank/DDBJ databases">
        <authorList>
            <person name="Gupta K D."/>
        </authorList>
    </citation>
    <scope>NUCLEOTIDE SEQUENCE [LARGE SCALE GENOMIC DNA]</scope>
</reference>